<keyword evidence="2" id="KW-0472">Membrane</keyword>
<keyword evidence="5" id="KW-1185">Reference proteome</keyword>
<comment type="caution">
    <text evidence="4">The sequence shown here is derived from an EMBL/GenBank/DDBJ whole genome shotgun (WGS) entry which is preliminary data.</text>
</comment>
<evidence type="ECO:0000256" key="3">
    <source>
        <dbReference type="SAM" id="SignalP"/>
    </source>
</evidence>
<feature type="signal peptide" evidence="3">
    <location>
        <begin position="1"/>
        <end position="19"/>
    </location>
</feature>
<evidence type="ECO:0000256" key="1">
    <source>
        <dbReference type="SAM" id="MobiDB-lite"/>
    </source>
</evidence>
<keyword evidence="2" id="KW-0812">Transmembrane</keyword>
<dbReference type="EMBL" id="CAKOAT010375153">
    <property type="protein sequence ID" value="CAH8363781.1"/>
    <property type="molecule type" value="Genomic_DNA"/>
</dbReference>
<accession>A0ABC8L6H6</accession>
<organism evidence="4 5">
    <name type="scientific">Eruca vesicaria subsp. sativa</name>
    <name type="common">Garden rocket</name>
    <name type="synonym">Eruca sativa</name>
    <dbReference type="NCBI Taxonomy" id="29727"/>
    <lineage>
        <taxon>Eukaryota</taxon>
        <taxon>Viridiplantae</taxon>
        <taxon>Streptophyta</taxon>
        <taxon>Embryophyta</taxon>
        <taxon>Tracheophyta</taxon>
        <taxon>Spermatophyta</taxon>
        <taxon>Magnoliopsida</taxon>
        <taxon>eudicotyledons</taxon>
        <taxon>Gunneridae</taxon>
        <taxon>Pentapetalae</taxon>
        <taxon>rosids</taxon>
        <taxon>malvids</taxon>
        <taxon>Brassicales</taxon>
        <taxon>Brassicaceae</taxon>
        <taxon>Brassiceae</taxon>
        <taxon>Eruca</taxon>
    </lineage>
</organism>
<feature type="transmembrane region" description="Helical" evidence="2">
    <location>
        <begin position="172"/>
        <end position="194"/>
    </location>
</feature>
<name>A0ABC8L6H6_ERUVS</name>
<gene>
    <name evidence="4" type="ORF">ERUC_LOCUS29537</name>
</gene>
<evidence type="ECO:0000313" key="4">
    <source>
        <dbReference type="EMBL" id="CAH8363781.1"/>
    </source>
</evidence>
<evidence type="ECO:0008006" key="6">
    <source>
        <dbReference type="Google" id="ProtNLM"/>
    </source>
</evidence>
<proteinExistence type="predicted"/>
<keyword evidence="3" id="KW-0732">Signal</keyword>
<feature type="chain" id="PRO_5044802414" description="Transmembrane protein" evidence="3">
    <location>
        <begin position="20"/>
        <end position="216"/>
    </location>
</feature>
<dbReference type="PANTHER" id="PTHR36336:SF1">
    <property type="entry name" value="OS09G0560400 PROTEIN"/>
    <property type="match status" value="1"/>
</dbReference>
<reference evidence="4 5" key="1">
    <citation type="submission" date="2022-03" db="EMBL/GenBank/DDBJ databases">
        <authorList>
            <person name="Macdonald S."/>
            <person name="Ahmed S."/>
            <person name="Newling K."/>
        </authorList>
    </citation>
    <scope>NUCLEOTIDE SEQUENCE [LARGE SCALE GENOMIC DNA]</scope>
</reference>
<evidence type="ECO:0000313" key="5">
    <source>
        <dbReference type="Proteomes" id="UP001642260"/>
    </source>
</evidence>
<evidence type="ECO:0000256" key="2">
    <source>
        <dbReference type="SAM" id="Phobius"/>
    </source>
</evidence>
<keyword evidence="2" id="KW-1133">Transmembrane helix</keyword>
<dbReference type="PANTHER" id="PTHR36336">
    <property type="entry name" value="OS09G0560400 PROTEIN"/>
    <property type="match status" value="1"/>
</dbReference>
<feature type="region of interest" description="Disordered" evidence="1">
    <location>
        <begin position="124"/>
        <end position="153"/>
    </location>
</feature>
<protein>
    <recommendedName>
        <fullName evidence="6">Transmembrane protein</fullName>
    </recommendedName>
</protein>
<sequence length="216" mass="23645">MASLSSPLYLIILVIYAVAISSSFLATAHEQNNGDEEIIRSGGRRLLLGFKETPKGSNITFECSPSGPCVSCNSSEKRKEKYRCSETGYRIPFKCREVRGGEASHKKVAEETQQNVQSNVDVDEEEVVDASSVKQRNLRDDSSSSSPATKAKKSQSYKTYRSCVPSADEERVSVLGFEAFMLGLLLVSGSAVYYRKKQTVPMAGVSSGRSQGNSRF</sequence>
<dbReference type="AlphaFoldDB" id="A0ABC8L6H6"/>
<dbReference type="Proteomes" id="UP001642260">
    <property type="component" value="Unassembled WGS sequence"/>
</dbReference>